<dbReference type="GO" id="GO:0043565">
    <property type="term" value="F:sequence-specific DNA binding"/>
    <property type="evidence" value="ECO:0007669"/>
    <property type="project" value="InterPro"/>
</dbReference>
<evidence type="ECO:0000256" key="2">
    <source>
        <dbReference type="ARBA" id="ARBA00023015"/>
    </source>
</evidence>
<evidence type="ECO:0000256" key="6">
    <source>
        <dbReference type="SAM" id="MobiDB-lite"/>
    </source>
</evidence>
<keyword evidence="4" id="KW-0804">Transcription</keyword>
<feature type="region of interest" description="Disordered" evidence="6">
    <location>
        <begin position="1"/>
        <end position="20"/>
    </location>
</feature>
<dbReference type="SUPFAM" id="SSF118290">
    <property type="entry name" value="WRKY DNA-binding domain"/>
    <property type="match status" value="1"/>
</dbReference>
<dbReference type="OrthoDB" id="10646041at2759"/>
<dbReference type="InterPro" id="IPR036576">
    <property type="entry name" value="WRKY_dom_sf"/>
</dbReference>
<dbReference type="EMBL" id="JADCNM010000004">
    <property type="protein sequence ID" value="KAG0487580.1"/>
    <property type="molecule type" value="Genomic_DNA"/>
</dbReference>
<dbReference type="Pfam" id="PF03106">
    <property type="entry name" value="WRKY"/>
    <property type="match status" value="1"/>
</dbReference>
<comment type="subcellular location">
    <subcellularLocation>
        <location evidence="1">Nucleus</location>
    </subcellularLocation>
</comment>
<evidence type="ECO:0000313" key="9">
    <source>
        <dbReference type="Proteomes" id="UP000639772"/>
    </source>
</evidence>
<evidence type="ECO:0000256" key="4">
    <source>
        <dbReference type="ARBA" id="ARBA00023163"/>
    </source>
</evidence>
<proteinExistence type="predicted"/>
<organism evidence="8 9">
    <name type="scientific">Vanilla planifolia</name>
    <name type="common">Vanilla</name>
    <dbReference type="NCBI Taxonomy" id="51239"/>
    <lineage>
        <taxon>Eukaryota</taxon>
        <taxon>Viridiplantae</taxon>
        <taxon>Streptophyta</taxon>
        <taxon>Embryophyta</taxon>
        <taxon>Tracheophyta</taxon>
        <taxon>Spermatophyta</taxon>
        <taxon>Magnoliopsida</taxon>
        <taxon>Liliopsida</taxon>
        <taxon>Asparagales</taxon>
        <taxon>Orchidaceae</taxon>
        <taxon>Vanilloideae</taxon>
        <taxon>Vanilleae</taxon>
        <taxon>Vanilla</taxon>
    </lineage>
</organism>
<dbReference type="PROSITE" id="PS50811">
    <property type="entry name" value="WRKY"/>
    <property type="match status" value="1"/>
</dbReference>
<comment type="caution">
    <text evidence="8">The sequence shown here is derived from an EMBL/GenBank/DDBJ whole genome shotgun (WGS) entry which is preliminary data.</text>
</comment>
<dbReference type="SMART" id="SM00774">
    <property type="entry name" value="WRKY"/>
    <property type="match status" value="1"/>
</dbReference>
<evidence type="ECO:0000256" key="1">
    <source>
        <dbReference type="ARBA" id="ARBA00004123"/>
    </source>
</evidence>
<dbReference type="InterPro" id="IPR003657">
    <property type="entry name" value="WRKY_dom"/>
</dbReference>
<dbReference type="Proteomes" id="UP000639772">
    <property type="component" value="Unassembled WGS sequence"/>
</dbReference>
<keyword evidence="5" id="KW-0539">Nucleus</keyword>
<gene>
    <name evidence="8" type="ORF">HPP92_009675</name>
</gene>
<protein>
    <recommendedName>
        <fullName evidence="7">WRKY domain-containing protein</fullName>
    </recommendedName>
</protein>
<dbReference type="AlphaFoldDB" id="A0A835R8K9"/>
<evidence type="ECO:0000259" key="7">
    <source>
        <dbReference type="PROSITE" id="PS50811"/>
    </source>
</evidence>
<evidence type="ECO:0000256" key="5">
    <source>
        <dbReference type="ARBA" id="ARBA00023242"/>
    </source>
</evidence>
<name>A0A835R8K9_VANPL</name>
<dbReference type="Gene3D" id="2.20.25.80">
    <property type="entry name" value="WRKY domain"/>
    <property type="match status" value="1"/>
</dbReference>
<dbReference type="GO" id="GO:0005634">
    <property type="term" value="C:nucleus"/>
    <property type="evidence" value="ECO:0007669"/>
    <property type="project" value="UniProtKB-SubCell"/>
</dbReference>
<accession>A0A835R8K9</accession>
<sequence length="281" mass="31881">MCDDVGDGGPVCNDEPRRGKREPDCCLELKENFTDAFQMEISRDGHLWRAYRKDMVEGMPSPCLFYTCAHPRCEKWMSVEEVRLHPSALLVSYEGEHSHTEASASPNASSRFVSHEPLHDLDQTWQSQHFLPLQRVHLAEYIEQFKPHYGIFLNHPCLIKYGVLDEGPTQFQVMPFPSPLQGLTQHRQEDEEEEEEEDLGNLLLFDPVHVAKTLQTFCSDPNLEIQNEGINLVPMQSIAAPYPNLQHHLQQSSSSLMVAVGDSNAGERDPEAMLDVAMVVN</sequence>
<keyword evidence="3" id="KW-0238">DNA-binding</keyword>
<keyword evidence="2" id="KW-0805">Transcription regulation</keyword>
<reference evidence="8 9" key="1">
    <citation type="journal article" date="2020" name="Nat. Food">
        <title>A phased Vanilla planifolia genome enables genetic improvement of flavour and production.</title>
        <authorList>
            <person name="Hasing T."/>
            <person name="Tang H."/>
            <person name="Brym M."/>
            <person name="Khazi F."/>
            <person name="Huang T."/>
            <person name="Chambers A.H."/>
        </authorList>
    </citation>
    <scope>NUCLEOTIDE SEQUENCE [LARGE SCALE GENOMIC DNA]</scope>
    <source>
        <tissue evidence="8">Leaf</tissue>
    </source>
</reference>
<evidence type="ECO:0000256" key="3">
    <source>
        <dbReference type="ARBA" id="ARBA00023125"/>
    </source>
</evidence>
<feature type="domain" description="WRKY" evidence="7">
    <location>
        <begin position="37"/>
        <end position="102"/>
    </location>
</feature>
<dbReference type="GO" id="GO:0003700">
    <property type="term" value="F:DNA-binding transcription factor activity"/>
    <property type="evidence" value="ECO:0007669"/>
    <property type="project" value="InterPro"/>
</dbReference>
<evidence type="ECO:0000313" key="8">
    <source>
        <dbReference type="EMBL" id="KAG0487580.1"/>
    </source>
</evidence>